<evidence type="ECO:0000259" key="13">
    <source>
        <dbReference type="PROSITE" id="PS51081"/>
    </source>
</evidence>
<dbReference type="InterPro" id="IPR049548">
    <property type="entry name" value="Sina-like_RING"/>
</dbReference>
<comment type="pathway">
    <text evidence="2">Protein modification; protein ubiquitination.</text>
</comment>
<evidence type="ECO:0000256" key="9">
    <source>
        <dbReference type="ARBA" id="ARBA00022833"/>
    </source>
</evidence>
<keyword evidence="8" id="KW-0833">Ubl conjugation pathway</keyword>
<evidence type="ECO:0000256" key="2">
    <source>
        <dbReference type="ARBA" id="ARBA00004906"/>
    </source>
</evidence>
<dbReference type="InterPro" id="IPR013083">
    <property type="entry name" value="Znf_RING/FYVE/PHD"/>
</dbReference>
<keyword evidence="6" id="KW-0479">Metal-binding</keyword>
<dbReference type="GO" id="GO:0005737">
    <property type="term" value="C:cytoplasm"/>
    <property type="evidence" value="ECO:0007669"/>
    <property type="project" value="TreeGrafter"/>
</dbReference>
<dbReference type="AlphaFoldDB" id="A0A8J2RC41"/>
<name>A0A8J2RC41_9CRUS</name>
<dbReference type="GO" id="GO:0061630">
    <property type="term" value="F:ubiquitin protein ligase activity"/>
    <property type="evidence" value="ECO:0007669"/>
    <property type="project" value="UniProtKB-EC"/>
</dbReference>
<sequence>MKRFSDNISPGRWKRICPPAQDSDSDSSSSDSDGNIDSFYRRLYSYGSQHCDQCGFPNLVCSCNLRHTVSLDVSNNSRQPMILIDPVDTNERVAGLAGANGSSQMSNSNSNSSSSNSSYQPSPALSSGATPIGADNENPSVSFRASTSIQQFTIAPQAPESSFVYSNRRRLELNYSDLEETTSPIYQPKLQNFSRNNRLKDTNESQASIEVIASTATTADAAASTSSTDREANKELDEFNSRLLSLIECPVCLEPIAPPVHQCRRGHLVCGKCKSQLHQCPTCRDKLSEMRNFAVERMAQLLKYPCQNAGLGCPVANLLSGKNTHESTCPFRTYQCLFRTCSWAGFQQEMVPHLRSTHPLRFLEGSRQEIDVELNSPTLFYTDWAISCFGRIFRLNVFQHIPNSMFYASAYYAGGCGEGTSNSAGPSASGSYSEPDFTYTVTVNGSLGRRASYTRQMHAESTRTSQLCHSEDCFSIRGDKLEHFTRDRGSKLRLYVQLEQLAESTNNFQEN</sequence>
<dbReference type="Pfam" id="PF21362">
    <property type="entry name" value="Sina_RING"/>
    <property type="match status" value="1"/>
</dbReference>
<proteinExistence type="inferred from homology"/>
<keyword evidence="9" id="KW-0862">Zinc</keyword>
<dbReference type="CDD" id="cd16571">
    <property type="entry name" value="RING-HC_SIAHs"/>
    <property type="match status" value="1"/>
</dbReference>
<dbReference type="InterPro" id="IPR013010">
    <property type="entry name" value="Znf_SIAH"/>
</dbReference>
<feature type="region of interest" description="Disordered" evidence="11">
    <location>
        <begin position="1"/>
        <end position="34"/>
    </location>
</feature>
<keyword evidence="7 10" id="KW-0863">Zinc-finger</keyword>
<gene>
    <name evidence="14" type="ORF">DGAL_LOCUS1619</name>
</gene>
<dbReference type="GO" id="GO:0031624">
    <property type="term" value="F:ubiquitin conjugating enzyme binding"/>
    <property type="evidence" value="ECO:0007669"/>
    <property type="project" value="TreeGrafter"/>
</dbReference>
<evidence type="ECO:0000256" key="3">
    <source>
        <dbReference type="ARBA" id="ARBA00009119"/>
    </source>
</evidence>
<comment type="similarity">
    <text evidence="3">Belongs to the SINA (Seven in absentia) family.</text>
</comment>
<evidence type="ECO:0000313" key="14">
    <source>
        <dbReference type="EMBL" id="CAH0099480.1"/>
    </source>
</evidence>
<evidence type="ECO:0000256" key="6">
    <source>
        <dbReference type="ARBA" id="ARBA00022723"/>
    </source>
</evidence>
<dbReference type="GO" id="GO:0043161">
    <property type="term" value="P:proteasome-mediated ubiquitin-dependent protein catabolic process"/>
    <property type="evidence" value="ECO:0007669"/>
    <property type="project" value="TreeGrafter"/>
</dbReference>
<dbReference type="FunFam" id="3.30.40.10:FF:000041">
    <property type="entry name" value="E3 ubiquitin-protein ligase SINAT3"/>
    <property type="match status" value="1"/>
</dbReference>
<dbReference type="Gene3D" id="3.30.40.10">
    <property type="entry name" value="Zinc/RING finger domain, C3HC4 (zinc finger)"/>
    <property type="match status" value="2"/>
</dbReference>
<dbReference type="PANTHER" id="PTHR45877:SF2">
    <property type="entry name" value="E3 UBIQUITIN-PROTEIN LIGASE SINA-RELATED"/>
    <property type="match status" value="1"/>
</dbReference>
<dbReference type="PROSITE" id="PS51081">
    <property type="entry name" value="ZF_SIAH"/>
    <property type="match status" value="1"/>
</dbReference>
<evidence type="ECO:0000259" key="12">
    <source>
        <dbReference type="PROSITE" id="PS50089"/>
    </source>
</evidence>
<protein>
    <recommendedName>
        <fullName evidence="4">RING-type E3 ubiquitin transferase</fullName>
        <ecNumber evidence="4">2.3.2.27</ecNumber>
    </recommendedName>
</protein>
<dbReference type="Pfam" id="PF21361">
    <property type="entry name" value="Sina_ZnF"/>
    <property type="match status" value="1"/>
</dbReference>
<dbReference type="InterPro" id="IPR001841">
    <property type="entry name" value="Znf_RING"/>
</dbReference>
<evidence type="ECO:0000256" key="10">
    <source>
        <dbReference type="PROSITE-ProRule" id="PRU00455"/>
    </source>
</evidence>
<accession>A0A8J2RC41</accession>
<dbReference type="EMBL" id="CAKKLH010000019">
    <property type="protein sequence ID" value="CAH0099480.1"/>
    <property type="molecule type" value="Genomic_DNA"/>
</dbReference>
<dbReference type="GO" id="GO:0016567">
    <property type="term" value="P:protein ubiquitination"/>
    <property type="evidence" value="ECO:0007669"/>
    <property type="project" value="UniProtKB-UniPathway"/>
</dbReference>
<dbReference type="PANTHER" id="PTHR45877">
    <property type="entry name" value="E3 UBIQUITIN-PROTEIN LIGASE SIAH2"/>
    <property type="match status" value="1"/>
</dbReference>
<dbReference type="PROSITE" id="PS50089">
    <property type="entry name" value="ZF_RING_2"/>
    <property type="match status" value="1"/>
</dbReference>
<dbReference type="OrthoDB" id="941555at2759"/>
<evidence type="ECO:0000256" key="1">
    <source>
        <dbReference type="ARBA" id="ARBA00000900"/>
    </source>
</evidence>
<keyword evidence="5" id="KW-0808">Transferase</keyword>
<dbReference type="InterPro" id="IPR004162">
    <property type="entry name" value="SINA-like_animal"/>
</dbReference>
<dbReference type="EC" id="2.3.2.27" evidence="4"/>
<dbReference type="GO" id="GO:0008270">
    <property type="term" value="F:zinc ion binding"/>
    <property type="evidence" value="ECO:0007669"/>
    <property type="project" value="UniProtKB-KW"/>
</dbReference>
<feature type="domain" description="SIAH-type" evidence="13">
    <location>
        <begin position="301"/>
        <end position="359"/>
    </location>
</feature>
<feature type="region of interest" description="Disordered" evidence="11">
    <location>
        <begin position="97"/>
        <end position="140"/>
    </location>
</feature>
<feature type="domain" description="RING-type" evidence="12">
    <location>
        <begin position="249"/>
        <end position="284"/>
    </location>
</feature>
<evidence type="ECO:0000256" key="8">
    <source>
        <dbReference type="ARBA" id="ARBA00022786"/>
    </source>
</evidence>
<evidence type="ECO:0000256" key="11">
    <source>
        <dbReference type="SAM" id="MobiDB-lite"/>
    </source>
</evidence>
<evidence type="ECO:0000313" key="15">
    <source>
        <dbReference type="Proteomes" id="UP000789390"/>
    </source>
</evidence>
<reference evidence="14" key="1">
    <citation type="submission" date="2021-11" db="EMBL/GenBank/DDBJ databases">
        <authorList>
            <person name="Schell T."/>
        </authorList>
    </citation>
    <scope>NUCLEOTIDE SEQUENCE</scope>
    <source>
        <strain evidence="14">M5</strain>
    </source>
</reference>
<dbReference type="SUPFAM" id="SSF57850">
    <property type="entry name" value="RING/U-box"/>
    <property type="match status" value="1"/>
</dbReference>
<evidence type="ECO:0000256" key="7">
    <source>
        <dbReference type="ARBA" id="ARBA00022771"/>
    </source>
</evidence>
<keyword evidence="15" id="KW-1185">Reference proteome</keyword>
<comment type="catalytic activity">
    <reaction evidence="1">
        <text>S-ubiquitinyl-[E2 ubiquitin-conjugating enzyme]-L-cysteine + [acceptor protein]-L-lysine = [E2 ubiquitin-conjugating enzyme]-L-cysteine + N(6)-ubiquitinyl-[acceptor protein]-L-lysine.</text>
        <dbReference type="EC" id="2.3.2.27"/>
    </reaction>
</comment>
<comment type="caution">
    <text evidence="14">The sequence shown here is derived from an EMBL/GenBank/DDBJ whole genome shotgun (WGS) entry which is preliminary data.</text>
</comment>
<feature type="compositionally biased region" description="Low complexity" evidence="11">
    <location>
        <begin position="99"/>
        <end position="127"/>
    </location>
</feature>
<dbReference type="Proteomes" id="UP000789390">
    <property type="component" value="Unassembled WGS sequence"/>
</dbReference>
<organism evidence="14 15">
    <name type="scientific">Daphnia galeata</name>
    <dbReference type="NCBI Taxonomy" id="27404"/>
    <lineage>
        <taxon>Eukaryota</taxon>
        <taxon>Metazoa</taxon>
        <taxon>Ecdysozoa</taxon>
        <taxon>Arthropoda</taxon>
        <taxon>Crustacea</taxon>
        <taxon>Branchiopoda</taxon>
        <taxon>Diplostraca</taxon>
        <taxon>Cladocera</taxon>
        <taxon>Anomopoda</taxon>
        <taxon>Daphniidae</taxon>
        <taxon>Daphnia</taxon>
    </lineage>
</organism>
<dbReference type="SUPFAM" id="SSF49599">
    <property type="entry name" value="TRAF domain-like"/>
    <property type="match status" value="1"/>
</dbReference>
<dbReference type="UniPathway" id="UPA00143"/>
<evidence type="ECO:0000256" key="4">
    <source>
        <dbReference type="ARBA" id="ARBA00012483"/>
    </source>
</evidence>
<evidence type="ECO:0000256" key="5">
    <source>
        <dbReference type="ARBA" id="ARBA00022679"/>
    </source>
</evidence>